<accession>A0ABU0TPT3</accession>
<feature type="transmembrane region" description="Helical" evidence="6">
    <location>
        <begin position="203"/>
        <end position="222"/>
    </location>
</feature>
<evidence type="ECO:0000313" key="7">
    <source>
        <dbReference type="EMBL" id="MDQ1121686.1"/>
    </source>
</evidence>
<proteinExistence type="predicted"/>
<dbReference type="Pfam" id="PF09678">
    <property type="entry name" value="Caa3_CtaG"/>
    <property type="match status" value="1"/>
</dbReference>
<comment type="subcellular location">
    <subcellularLocation>
        <location evidence="1">Cell membrane</location>
        <topology evidence="1">Multi-pass membrane protein</topology>
    </subcellularLocation>
</comment>
<keyword evidence="3 6" id="KW-0812">Transmembrane</keyword>
<sequence length="307" mass="33836">MVPIRGRAPSRPSHNSRPYCAATPALDVFLTTWRADPLTLGALFVASVAYLGAVARVRRRGEPWPLRRTLGFFALGLLPYAVIELGFLGVYSSELRWAFSTRIALLIFAVPAGIAAGRPLDLIPAAVRQRVLAARVTRIFGNAMVATVVIAAVFCLFLTPVAGILRVDPVIEASLGLIVPLVGLAMVLPMMALGMVHTGTFIAIEFLLAFVELLIDSVPGLLMRLNDSVLDLIPDATRALSWWPSPLHDQHLAGDMIWFIAEFADVPILVILMVRWMRSDRVEARGYDELTDEEYEQMTRAHLRGER</sequence>
<feature type="transmembrane region" description="Helical" evidence="6">
    <location>
        <begin position="256"/>
        <end position="277"/>
    </location>
</feature>
<dbReference type="Proteomes" id="UP001226691">
    <property type="component" value="Unassembled WGS sequence"/>
</dbReference>
<organism evidence="7 8">
    <name type="scientific">Microbacterium trichothecenolyticum</name>
    <name type="common">Aureobacterium trichothecenolyticum</name>
    <dbReference type="NCBI Taxonomy" id="69370"/>
    <lineage>
        <taxon>Bacteria</taxon>
        <taxon>Bacillati</taxon>
        <taxon>Actinomycetota</taxon>
        <taxon>Actinomycetes</taxon>
        <taxon>Micrococcales</taxon>
        <taxon>Microbacteriaceae</taxon>
        <taxon>Microbacterium</taxon>
    </lineage>
</organism>
<reference evidence="7 8" key="1">
    <citation type="submission" date="2023-07" db="EMBL/GenBank/DDBJ databases">
        <title>Functional and genomic diversity of the sorghum phyllosphere microbiome.</title>
        <authorList>
            <person name="Shade A."/>
        </authorList>
    </citation>
    <scope>NUCLEOTIDE SEQUENCE [LARGE SCALE GENOMIC DNA]</scope>
    <source>
        <strain evidence="7 8">SORGH_AS_1207</strain>
    </source>
</reference>
<keyword evidence="4 6" id="KW-1133">Transmembrane helix</keyword>
<dbReference type="EMBL" id="JAUTBF010000001">
    <property type="protein sequence ID" value="MDQ1121686.1"/>
    <property type="molecule type" value="Genomic_DNA"/>
</dbReference>
<evidence type="ECO:0000256" key="5">
    <source>
        <dbReference type="ARBA" id="ARBA00023136"/>
    </source>
</evidence>
<protein>
    <submittedName>
        <fullName evidence="7">Membrane protein</fullName>
    </submittedName>
</protein>
<evidence type="ECO:0000256" key="6">
    <source>
        <dbReference type="SAM" id="Phobius"/>
    </source>
</evidence>
<feature type="transmembrane region" description="Helical" evidence="6">
    <location>
        <begin position="69"/>
        <end position="91"/>
    </location>
</feature>
<dbReference type="InterPro" id="IPR019108">
    <property type="entry name" value="Caa3_assmbl_CtaG-rel"/>
</dbReference>
<gene>
    <name evidence="7" type="ORF">QE412_000259</name>
</gene>
<keyword evidence="8" id="KW-1185">Reference proteome</keyword>
<evidence type="ECO:0000256" key="4">
    <source>
        <dbReference type="ARBA" id="ARBA00022989"/>
    </source>
</evidence>
<name>A0ABU0TPT3_MICTR</name>
<feature type="transmembrane region" description="Helical" evidence="6">
    <location>
        <begin position="38"/>
        <end position="57"/>
    </location>
</feature>
<evidence type="ECO:0000256" key="1">
    <source>
        <dbReference type="ARBA" id="ARBA00004651"/>
    </source>
</evidence>
<keyword evidence="5 6" id="KW-0472">Membrane</keyword>
<comment type="caution">
    <text evidence="7">The sequence shown here is derived from an EMBL/GenBank/DDBJ whole genome shotgun (WGS) entry which is preliminary data.</text>
</comment>
<keyword evidence="2" id="KW-1003">Cell membrane</keyword>
<feature type="transmembrane region" description="Helical" evidence="6">
    <location>
        <begin position="139"/>
        <end position="165"/>
    </location>
</feature>
<feature type="transmembrane region" description="Helical" evidence="6">
    <location>
        <begin position="177"/>
        <end position="196"/>
    </location>
</feature>
<feature type="transmembrane region" description="Helical" evidence="6">
    <location>
        <begin position="97"/>
        <end position="118"/>
    </location>
</feature>
<evidence type="ECO:0000256" key="3">
    <source>
        <dbReference type="ARBA" id="ARBA00022692"/>
    </source>
</evidence>
<evidence type="ECO:0000313" key="8">
    <source>
        <dbReference type="Proteomes" id="UP001226691"/>
    </source>
</evidence>
<evidence type="ECO:0000256" key="2">
    <source>
        <dbReference type="ARBA" id="ARBA00022475"/>
    </source>
</evidence>